<evidence type="ECO:0000256" key="1">
    <source>
        <dbReference type="SAM" id="Phobius"/>
    </source>
</evidence>
<feature type="transmembrane region" description="Helical" evidence="1">
    <location>
        <begin position="92"/>
        <end position="111"/>
    </location>
</feature>
<comment type="caution">
    <text evidence="3">The sequence shown here is derived from an EMBL/GenBank/DDBJ whole genome shotgun (WGS) entry which is preliminary data.</text>
</comment>
<evidence type="ECO:0000259" key="2">
    <source>
        <dbReference type="Pfam" id="PF23636"/>
    </source>
</evidence>
<accession>A0ABN1PXT7</accession>
<feature type="transmembrane region" description="Helical" evidence="1">
    <location>
        <begin position="67"/>
        <end position="85"/>
    </location>
</feature>
<keyword evidence="1" id="KW-0812">Transmembrane</keyword>
<evidence type="ECO:0000313" key="3">
    <source>
        <dbReference type="EMBL" id="GAA0934453.1"/>
    </source>
</evidence>
<dbReference type="Pfam" id="PF23636">
    <property type="entry name" value="DUF7144"/>
    <property type="match status" value="1"/>
</dbReference>
<evidence type="ECO:0000313" key="4">
    <source>
        <dbReference type="Proteomes" id="UP001499967"/>
    </source>
</evidence>
<feature type="domain" description="DUF7144" evidence="2">
    <location>
        <begin position="25"/>
        <end position="138"/>
    </location>
</feature>
<sequence>MSTESSSRMTAGSTDRTSVARSGLILFAAAMMIVNGLWLALAGLAALFNDEVYVTTPEYIYAFDLTAWGWIHLLLGIAIAVAGFAVNTGATWARITGIGLACLSLVANFLFIPYYPIWSLTIIALGIAVIWALATAGRETA</sequence>
<dbReference type="EMBL" id="BAAAHP010000071">
    <property type="protein sequence ID" value="GAA0934453.1"/>
    <property type="molecule type" value="Genomic_DNA"/>
</dbReference>
<proteinExistence type="predicted"/>
<protein>
    <recommendedName>
        <fullName evidence="2">DUF7144 domain-containing protein</fullName>
    </recommendedName>
</protein>
<dbReference type="RefSeq" id="WP_343941494.1">
    <property type="nucleotide sequence ID" value="NZ_BAAAHP010000071.1"/>
</dbReference>
<gene>
    <name evidence="3" type="ORF">GCM10009559_25000</name>
</gene>
<feature type="transmembrane region" description="Helical" evidence="1">
    <location>
        <begin position="24"/>
        <end position="47"/>
    </location>
</feature>
<feature type="transmembrane region" description="Helical" evidence="1">
    <location>
        <begin position="117"/>
        <end position="136"/>
    </location>
</feature>
<dbReference type="Proteomes" id="UP001499967">
    <property type="component" value="Unassembled WGS sequence"/>
</dbReference>
<keyword evidence="4" id="KW-1185">Reference proteome</keyword>
<reference evidence="3 4" key="1">
    <citation type="journal article" date="2019" name="Int. J. Syst. Evol. Microbiol.">
        <title>The Global Catalogue of Microorganisms (GCM) 10K type strain sequencing project: providing services to taxonomists for standard genome sequencing and annotation.</title>
        <authorList>
            <consortium name="The Broad Institute Genomics Platform"/>
            <consortium name="The Broad Institute Genome Sequencing Center for Infectious Disease"/>
            <person name="Wu L."/>
            <person name="Ma J."/>
        </authorList>
    </citation>
    <scope>NUCLEOTIDE SEQUENCE [LARGE SCALE GENOMIC DNA]</scope>
    <source>
        <strain evidence="3 4">JCM 11117</strain>
    </source>
</reference>
<keyword evidence="1" id="KW-0472">Membrane</keyword>
<keyword evidence="1" id="KW-1133">Transmembrane helix</keyword>
<organism evidence="3 4">
    <name type="scientific">Pseudonocardia zijingensis</name>
    <dbReference type="NCBI Taxonomy" id="153376"/>
    <lineage>
        <taxon>Bacteria</taxon>
        <taxon>Bacillati</taxon>
        <taxon>Actinomycetota</taxon>
        <taxon>Actinomycetes</taxon>
        <taxon>Pseudonocardiales</taxon>
        <taxon>Pseudonocardiaceae</taxon>
        <taxon>Pseudonocardia</taxon>
    </lineage>
</organism>
<name>A0ABN1PXT7_9PSEU</name>
<dbReference type="InterPro" id="IPR055568">
    <property type="entry name" value="DUF7144"/>
</dbReference>